<keyword evidence="1" id="KW-1133">Transmembrane helix</keyword>
<accession>A0A1W1UD13</accession>
<organism evidence="2 3">
    <name type="scientific">Deinococcus hopiensis KR-140</name>
    <dbReference type="NCBI Taxonomy" id="695939"/>
    <lineage>
        <taxon>Bacteria</taxon>
        <taxon>Thermotogati</taxon>
        <taxon>Deinococcota</taxon>
        <taxon>Deinococci</taxon>
        <taxon>Deinococcales</taxon>
        <taxon>Deinococcaceae</taxon>
        <taxon>Deinococcus</taxon>
    </lineage>
</organism>
<dbReference type="AlphaFoldDB" id="A0A1W1UD13"/>
<evidence type="ECO:0000256" key="1">
    <source>
        <dbReference type="SAM" id="Phobius"/>
    </source>
</evidence>
<keyword evidence="1" id="KW-0472">Membrane</keyword>
<dbReference type="Proteomes" id="UP000192582">
    <property type="component" value="Unassembled WGS sequence"/>
</dbReference>
<feature type="transmembrane region" description="Helical" evidence="1">
    <location>
        <begin position="34"/>
        <end position="56"/>
    </location>
</feature>
<dbReference type="OrthoDB" id="74344at2"/>
<keyword evidence="3" id="KW-1185">Reference proteome</keyword>
<dbReference type="InterPro" id="IPR021214">
    <property type="entry name" value="DUF2568"/>
</dbReference>
<feature type="transmembrane region" description="Helical" evidence="1">
    <location>
        <begin position="7"/>
        <end position="28"/>
    </location>
</feature>
<protein>
    <recommendedName>
        <fullName evidence="4">DUF2568 domain-containing protein</fullName>
    </recommendedName>
</protein>
<sequence length="112" mass="12199">MEMLKFCNLALAFSLELCVLIALGLWGFQVAHNPLLKVLLGLGVPLLTAVFWGAFLSPKASVSVAASLRVMLKLVVFGLAVLALLFVERPTLAWTFASLVLLNTVLAFIWKQ</sequence>
<gene>
    <name evidence="2" type="ORF">SAMN00790413_05702</name>
</gene>
<proteinExistence type="predicted"/>
<dbReference type="RefSeq" id="WP_084045357.1">
    <property type="nucleotide sequence ID" value="NZ_FWWU01000003.1"/>
</dbReference>
<dbReference type="STRING" id="695939.SAMN00790413_05702"/>
<name>A0A1W1UD13_9DEIO</name>
<feature type="transmembrane region" description="Helical" evidence="1">
    <location>
        <begin position="68"/>
        <end position="86"/>
    </location>
</feature>
<reference evidence="2 3" key="1">
    <citation type="submission" date="2017-04" db="EMBL/GenBank/DDBJ databases">
        <authorList>
            <person name="Afonso C.L."/>
            <person name="Miller P.J."/>
            <person name="Scott M.A."/>
            <person name="Spackman E."/>
            <person name="Goraichik I."/>
            <person name="Dimitrov K.M."/>
            <person name="Suarez D.L."/>
            <person name="Swayne D.E."/>
        </authorList>
    </citation>
    <scope>NUCLEOTIDE SEQUENCE [LARGE SCALE GENOMIC DNA]</scope>
    <source>
        <strain evidence="2 3">KR-140</strain>
    </source>
</reference>
<evidence type="ECO:0000313" key="3">
    <source>
        <dbReference type="Proteomes" id="UP000192582"/>
    </source>
</evidence>
<evidence type="ECO:0008006" key="4">
    <source>
        <dbReference type="Google" id="ProtNLM"/>
    </source>
</evidence>
<dbReference type="EMBL" id="FWWU01000003">
    <property type="protein sequence ID" value="SMB78940.1"/>
    <property type="molecule type" value="Genomic_DNA"/>
</dbReference>
<dbReference type="Pfam" id="PF10823">
    <property type="entry name" value="DUF2568"/>
    <property type="match status" value="1"/>
</dbReference>
<feature type="transmembrane region" description="Helical" evidence="1">
    <location>
        <begin position="92"/>
        <end position="110"/>
    </location>
</feature>
<evidence type="ECO:0000313" key="2">
    <source>
        <dbReference type="EMBL" id="SMB78940.1"/>
    </source>
</evidence>
<keyword evidence="1" id="KW-0812">Transmembrane</keyword>